<feature type="transmembrane region" description="Helical" evidence="1">
    <location>
        <begin position="12"/>
        <end position="33"/>
    </location>
</feature>
<organism evidence="2 3">
    <name type="scientific">Gottfriedia solisilvae</name>
    <dbReference type="NCBI Taxonomy" id="1516104"/>
    <lineage>
        <taxon>Bacteria</taxon>
        <taxon>Bacillati</taxon>
        <taxon>Bacillota</taxon>
        <taxon>Bacilli</taxon>
        <taxon>Bacillales</taxon>
        <taxon>Bacillaceae</taxon>
        <taxon>Gottfriedia</taxon>
    </lineage>
</organism>
<proteinExistence type="predicted"/>
<dbReference type="EMBL" id="BMHB01000001">
    <property type="protein sequence ID" value="GGI13653.1"/>
    <property type="molecule type" value="Genomic_DNA"/>
</dbReference>
<name>A0A8J3ANQ0_9BACI</name>
<reference evidence="3" key="1">
    <citation type="journal article" date="2019" name="Int. J. Syst. Evol. Microbiol.">
        <title>The Global Catalogue of Microorganisms (GCM) 10K type strain sequencing project: providing services to taxonomists for standard genome sequencing and annotation.</title>
        <authorList>
            <consortium name="The Broad Institute Genomics Platform"/>
            <consortium name="The Broad Institute Genome Sequencing Center for Infectious Disease"/>
            <person name="Wu L."/>
            <person name="Ma J."/>
        </authorList>
    </citation>
    <scope>NUCLEOTIDE SEQUENCE [LARGE SCALE GENOMIC DNA]</scope>
    <source>
        <strain evidence="3">CGMCC 1.14993</strain>
    </source>
</reference>
<keyword evidence="3" id="KW-1185">Reference proteome</keyword>
<evidence type="ECO:0000313" key="3">
    <source>
        <dbReference type="Proteomes" id="UP000626244"/>
    </source>
</evidence>
<evidence type="ECO:0000313" key="2">
    <source>
        <dbReference type="EMBL" id="GGI13653.1"/>
    </source>
</evidence>
<dbReference type="AlphaFoldDB" id="A0A8J3ANQ0"/>
<keyword evidence="1" id="KW-0812">Transmembrane</keyword>
<evidence type="ECO:0000256" key="1">
    <source>
        <dbReference type="SAM" id="Phobius"/>
    </source>
</evidence>
<keyword evidence="1" id="KW-1133">Transmembrane helix</keyword>
<comment type="caution">
    <text evidence="2">The sequence shown here is derived from an EMBL/GenBank/DDBJ whole genome shotgun (WGS) entry which is preliminary data.</text>
</comment>
<sequence length="157" mass="17972">MEQAKFSSHFTFLSVLFYMAACSLLLIFLYKLISLLVGTANEYTGYLQMGVVIVVLMITAYRLIKSDIVINQDEIVIHKGFVSLKVKIKDITEIKQLVEVYGRNKELITLLIHINESVQPILLTLENPKGFIKEILKHSSDIKFDEELIILVNKNNK</sequence>
<dbReference type="OrthoDB" id="2859429at2"/>
<feature type="transmembrane region" description="Helical" evidence="1">
    <location>
        <begin position="45"/>
        <end position="64"/>
    </location>
</feature>
<dbReference type="Proteomes" id="UP000626244">
    <property type="component" value="Unassembled WGS sequence"/>
</dbReference>
<dbReference type="RefSeq" id="WP_087998280.1">
    <property type="nucleotide sequence ID" value="NZ_BMHB01000001.1"/>
</dbReference>
<accession>A0A8J3ANQ0</accession>
<keyword evidence="1" id="KW-0472">Membrane</keyword>
<gene>
    <name evidence="2" type="ORF">GCM10007380_18990</name>
</gene>
<protein>
    <submittedName>
        <fullName evidence="2">Uncharacterized protein</fullName>
    </submittedName>
</protein>